<organism evidence="1 2">
    <name type="scientific">Populus trichocarpa</name>
    <name type="common">Western balsam poplar</name>
    <name type="synonym">Populus balsamifera subsp. trichocarpa</name>
    <dbReference type="NCBI Taxonomy" id="3694"/>
    <lineage>
        <taxon>Eukaryota</taxon>
        <taxon>Viridiplantae</taxon>
        <taxon>Streptophyta</taxon>
        <taxon>Embryophyta</taxon>
        <taxon>Tracheophyta</taxon>
        <taxon>Spermatophyta</taxon>
        <taxon>Magnoliopsida</taxon>
        <taxon>eudicotyledons</taxon>
        <taxon>Gunneridae</taxon>
        <taxon>Pentapetalae</taxon>
        <taxon>rosids</taxon>
        <taxon>fabids</taxon>
        <taxon>Malpighiales</taxon>
        <taxon>Salicaceae</taxon>
        <taxon>Saliceae</taxon>
        <taxon>Populus</taxon>
    </lineage>
</organism>
<dbReference type="Proteomes" id="UP000006729">
    <property type="component" value="Chromosome 13"/>
</dbReference>
<evidence type="ECO:0000313" key="1">
    <source>
        <dbReference type="EMBL" id="PNT06702.1"/>
    </source>
</evidence>
<gene>
    <name evidence="1" type="ORF">POPTR_013G046600</name>
</gene>
<reference evidence="1 2" key="1">
    <citation type="journal article" date="2006" name="Science">
        <title>The genome of black cottonwood, Populus trichocarpa (Torr. &amp; Gray).</title>
        <authorList>
            <person name="Tuskan G.A."/>
            <person name="Difazio S."/>
            <person name="Jansson S."/>
            <person name="Bohlmann J."/>
            <person name="Grigoriev I."/>
            <person name="Hellsten U."/>
            <person name="Putnam N."/>
            <person name="Ralph S."/>
            <person name="Rombauts S."/>
            <person name="Salamov A."/>
            <person name="Schein J."/>
            <person name="Sterck L."/>
            <person name="Aerts A."/>
            <person name="Bhalerao R.R."/>
            <person name="Bhalerao R.P."/>
            <person name="Blaudez D."/>
            <person name="Boerjan W."/>
            <person name="Brun A."/>
            <person name="Brunner A."/>
            <person name="Busov V."/>
            <person name="Campbell M."/>
            <person name="Carlson J."/>
            <person name="Chalot M."/>
            <person name="Chapman J."/>
            <person name="Chen G.L."/>
            <person name="Cooper D."/>
            <person name="Coutinho P.M."/>
            <person name="Couturier J."/>
            <person name="Covert S."/>
            <person name="Cronk Q."/>
            <person name="Cunningham R."/>
            <person name="Davis J."/>
            <person name="Degroeve S."/>
            <person name="Dejardin A."/>
            <person name="Depamphilis C."/>
            <person name="Detter J."/>
            <person name="Dirks B."/>
            <person name="Dubchak I."/>
            <person name="Duplessis S."/>
            <person name="Ehlting J."/>
            <person name="Ellis B."/>
            <person name="Gendler K."/>
            <person name="Goodstein D."/>
            <person name="Gribskov M."/>
            <person name="Grimwood J."/>
            <person name="Groover A."/>
            <person name="Gunter L."/>
            <person name="Hamberger B."/>
            <person name="Heinze B."/>
            <person name="Helariutta Y."/>
            <person name="Henrissat B."/>
            <person name="Holligan D."/>
            <person name="Holt R."/>
            <person name="Huang W."/>
            <person name="Islam-Faridi N."/>
            <person name="Jones S."/>
            <person name="Jones-Rhoades M."/>
            <person name="Jorgensen R."/>
            <person name="Joshi C."/>
            <person name="Kangasjarvi J."/>
            <person name="Karlsson J."/>
            <person name="Kelleher C."/>
            <person name="Kirkpatrick R."/>
            <person name="Kirst M."/>
            <person name="Kohler A."/>
            <person name="Kalluri U."/>
            <person name="Larimer F."/>
            <person name="Leebens-Mack J."/>
            <person name="Leple J.C."/>
            <person name="Locascio P."/>
            <person name="Lou Y."/>
            <person name="Lucas S."/>
            <person name="Martin F."/>
            <person name="Montanini B."/>
            <person name="Napoli C."/>
            <person name="Nelson D.R."/>
            <person name="Nelson C."/>
            <person name="Nieminen K."/>
            <person name="Nilsson O."/>
            <person name="Pereda V."/>
            <person name="Peter G."/>
            <person name="Philippe R."/>
            <person name="Pilate G."/>
            <person name="Poliakov A."/>
            <person name="Razumovskaya J."/>
            <person name="Richardson P."/>
            <person name="Rinaldi C."/>
            <person name="Ritland K."/>
            <person name="Rouze P."/>
            <person name="Ryaboy D."/>
            <person name="Schmutz J."/>
            <person name="Schrader J."/>
            <person name="Segerman B."/>
            <person name="Shin H."/>
            <person name="Siddiqui A."/>
            <person name="Sterky F."/>
            <person name="Terry A."/>
            <person name="Tsai C.J."/>
            <person name="Uberbacher E."/>
            <person name="Unneberg P."/>
            <person name="Vahala J."/>
            <person name="Wall K."/>
            <person name="Wessler S."/>
            <person name="Yang G."/>
            <person name="Yin T."/>
            <person name="Douglas C."/>
            <person name="Marra M."/>
            <person name="Sandberg G."/>
            <person name="Van de Peer Y."/>
            <person name="Rokhsar D."/>
        </authorList>
    </citation>
    <scope>NUCLEOTIDE SEQUENCE [LARGE SCALE GENOMIC DNA]</scope>
    <source>
        <strain evidence="2">cv. Nisqually</strain>
    </source>
</reference>
<dbReference type="AlphaFoldDB" id="A0A2K1Y103"/>
<dbReference type="InParanoid" id="A0A2K1Y103"/>
<sequence>MHWNLINNKRVFIHLKIVFLGVLYLGSQLCRIAPSLINAGRGQCSRNLKGSCLHSCVETTDHSTVLRPTSLDHVSSRVVKYFVE</sequence>
<protein>
    <submittedName>
        <fullName evidence="1">Uncharacterized protein</fullName>
    </submittedName>
</protein>
<dbReference type="EMBL" id="CM009302">
    <property type="protein sequence ID" value="PNT06702.1"/>
    <property type="molecule type" value="Genomic_DNA"/>
</dbReference>
<proteinExistence type="predicted"/>
<accession>A0A2K1Y103</accession>
<name>A0A2K1Y103_POPTR</name>
<keyword evidence="2" id="KW-1185">Reference proteome</keyword>
<evidence type="ECO:0000313" key="2">
    <source>
        <dbReference type="Proteomes" id="UP000006729"/>
    </source>
</evidence>